<proteinExistence type="predicted"/>
<protein>
    <submittedName>
        <fullName evidence="1">Uncharacterized protein</fullName>
    </submittedName>
</protein>
<accession>A0A0A9G6B6</accession>
<organism evidence="1">
    <name type="scientific">Arundo donax</name>
    <name type="common">Giant reed</name>
    <name type="synonym">Donax arundinaceus</name>
    <dbReference type="NCBI Taxonomy" id="35708"/>
    <lineage>
        <taxon>Eukaryota</taxon>
        <taxon>Viridiplantae</taxon>
        <taxon>Streptophyta</taxon>
        <taxon>Embryophyta</taxon>
        <taxon>Tracheophyta</taxon>
        <taxon>Spermatophyta</taxon>
        <taxon>Magnoliopsida</taxon>
        <taxon>Liliopsida</taxon>
        <taxon>Poales</taxon>
        <taxon>Poaceae</taxon>
        <taxon>PACMAD clade</taxon>
        <taxon>Arundinoideae</taxon>
        <taxon>Arundineae</taxon>
        <taxon>Arundo</taxon>
    </lineage>
</organism>
<evidence type="ECO:0000313" key="1">
    <source>
        <dbReference type="EMBL" id="JAE16208.1"/>
    </source>
</evidence>
<name>A0A0A9G6B6_ARUDO</name>
<dbReference type="EMBL" id="GBRH01181688">
    <property type="protein sequence ID" value="JAE16208.1"/>
    <property type="molecule type" value="Transcribed_RNA"/>
</dbReference>
<reference evidence="1" key="1">
    <citation type="submission" date="2014-09" db="EMBL/GenBank/DDBJ databases">
        <authorList>
            <person name="Magalhaes I.L.F."/>
            <person name="Oliveira U."/>
            <person name="Santos F.R."/>
            <person name="Vidigal T.H.D.A."/>
            <person name="Brescovit A.D."/>
            <person name="Santos A.J."/>
        </authorList>
    </citation>
    <scope>NUCLEOTIDE SEQUENCE</scope>
    <source>
        <tissue evidence="1">Shoot tissue taken approximately 20 cm above the soil surface</tissue>
    </source>
</reference>
<dbReference type="AlphaFoldDB" id="A0A0A9G6B6"/>
<reference evidence="1" key="2">
    <citation type="journal article" date="2015" name="Data Brief">
        <title>Shoot transcriptome of the giant reed, Arundo donax.</title>
        <authorList>
            <person name="Barrero R.A."/>
            <person name="Guerrero F.D."/>
            <person name="Moolhuijzen P."/>
            <person name="Goolsby J.A."/>
            <person name="Tidwell J."/>
            <person name="Bellgard S.E."/>
            <person name="Bellgard M.I."/>
        </authorList>
    </citation>
    <scope>NUCLEOTIDE SEQUENCE</scope>
    <source>
        <tissue evidence="1">Shoot tissue taken approximately 20 cm above the soil surface</tissue>
    </source>
</reference>
<sequence>MYSKLMTYILSRRPLGPKTHPKCQLIHQACSG</sequence>